<dbReference type="KEGG" id="mai:MICA_1004"/>
<dbReference type="SUPFAM" id="SSF46785">
    <property type="entry name" value="Winged helix' DNA-binding domain"/>
    <property type="match status" value="1"/>
</dbReference>
<sequence>MSEHMKLKAELDFLTAIERGEVVTQMTLKQRIGVSVGLINALLKRAVNKGYVKVRRAPYKRYAYYLTPQGFSEKSRLVAAYLESSIDFLRQARAQYTDVFGGALKQGGNRFALAGAGELAEIAILSTLCQDVKSLVVLDPATDRTEISGVRVVRDLVGQDIDAIVVTDATNPQDMFENLRRTYPDAVILWPALLRITPDRDELIRAYDEGRAA</sequence>
<name>G2KLV5_MICAA</name>
<dbReference type="InterPro" id="IPR036388">
    <property type="entry name" value="WH-like_DNA-bd_sf"/>
</dbReference>
<gene>
    <name evidence="1" type="ordered locus">MICA_1004</name>
</gene>
<dbReference type="HOGENOM" id="CLU_098264_0_0_5"/>
<dbReference type="eggNOG" id="COG1846">
    <property type="taxonomic scope" value="Bacteria"/>
</dbReference>
<dbReference type="EMBL" id="CP002382">
    <property type="protein sequence ID" value="AEP09334.1"/>
    <property type="molecule type" value="Genomic_DNA"/>
</dbReference>
<reference evidence="1 2" key="1">
    <citation type="journal article" date="2011" name="BMC Genomics">
        <title>Genomic insights into an obligate epibiotic bacterial predator: Micavibrio aeruginosavorus ARL-13.</title>
        <authorList>
            <person name="Wang Z."/>
            <person name="Kadouri D."/>
            <person name="Wu M."/>
        </authorList>
    </citation>
    <scope>NUCLEOTIDE SEQUENCE [LARGE SCALE GENOMIC DNA]</scope>
    <source>
        <strain evidence="1 2">ARL-13</strain>
    </source>
</reference>
<dbReference type="STRING" id="856793.MICA_1004"/>
<dbReference type="Gene3D" id="1.10.10.10">
    <property type="entry name" value="Winged helix-like DNA-binding domain superfamily/Winged helix DNA-binding domain"/>
    <property type="match status" value="1"/>
</dbReference>
<proteinExistence type="predicted"/>
<dbReference type="AlphaFoldDB" id="G2KLV5"/>
<evidence type="ECO:0000313" key="2">
    <source>
        <dbReference type="Proteomes" id="UP000009286"/>
    </source>
</evidence>
<organism evidence="1 2">
    <name type="scientific">Micavibrio aeruginosavorus (strain ARL-13)</name>
    <dbReference type="NCBI Taxonomy" id="856793"/>
    <lineage>
        <taxon>Bacteria</taxon>
        <taxon>Pseudomonadati</taxon>
        <taxon>Bdellovibrionota</taxon>
        <taxon>Bdellovibrionia</taxon>
        <taxon>Bdellovibrionales</taxon>
        <taxon>Pseudobdellovibrionaceae</taxon>
        <taxon>Micavibrio</taxon>
    </lineage>
</organism>
<dbReference type="InterPro" id="IPR036390">
    <property type="entry name" value="WH_DNA-bd_sf"/>
</dbReference>
<evidence type="ECO:0000313" key="1">
    <source>
        <dbReference type="EMBL" id="AEP09334.1"/>
    </source>
</evidence>
<keyword evidence="2" id="KW-1185">Reference proteome</keyword>
<dbReference type="Proteomes" id="UP000009286">
    <property type="component" value="Chromosome"/>
</dbReference>
<accession>G2KLV5</accession>
<protein>
    <submittedName>
        <fullName evidence="1">Transcriptional regulator, MarR family domain protein</fullName>
    </submittedName>
</protein>
<dbReference type="OrthoDB" id="8537236at2"/>
<dbReference type="RefSeq" id="WP_014102557.1">
    <property type="nucleotide sequence ID" value="NC_016026.1"/>
</dbReference>